<reference evidence="2 3" key="1">
    <citation type="journal article" date="2019" name="Int. J. Syst. Evol. Microbiol.">
        <title>The Global Catalogue of Microorganisms (GCM) 10K type strain sequencing project: providing services to taxonomists for standard genome sequencing and annotation.</title>
        <authorList>
            <consortium name="The Broad Institute Genomics Platform"/>
            <consortium name="The Broad Institute Genome Sequencing Center for Infectious Disease"/>
            <person name="Wu L."/>
            <person name="Ma J."/>
        </authorList>
    </citation>
    <scope>NUCLEOTIDE SEQUENCE [LARGE SCALE GENOMIC DNA]</scope>
    <source>
        <strain evidence="2 3">JCM 10671</strain>
    </source>
</reference>
<protein>
    <submittedName>
        <fullName evidence="2">Uncharacterized protein</fullName>
    </submittedName>
</protein>
<organism evidence="2 3">
    <name type="scientific">Sporichthya brevicatena</name>
    <dbReference type="NCBI Taxonomy" id="171442"/>
    <lineage>
        <taxon>Bacteria</taxon>
        <taxon>Bacillati</taxon>
        <taxon>Actinomycetota</taxon>
        <taxon>Actinomycetes</taxon>
        <taxon>Sporichthyales</taxon>
        <taxon>Sporichthyaceae</taxon>
        <taxon>Sporichthya</taxon>
    </lineage>
</organism>
<dbReference type="Proteomes" id="UP001500957">
    <property type="component" value="Unassembled WGS sequence"/>
</dbReference>
<sequence>MRMLRKLAKAEARVAALTEESTALALRRSQAETALAQSEVHRLRAELDALSVRYAALERRLTAEQIAS</sequence>
<feature type="coiled-coil region" evidence="1">
    <location>
        <begin position="7"/>
        <end position="60"/>
    </location>
</feature>
<accession>A0ABN1H0F7</accession>
<evidence type="ECO:0000313" key="2">
    <source>
        <dbReference type="EMBL" id="GAA0625034.1"/>
    </source>
</evidence>
<keyword evidence="1" id="KW-0175">Coiled coil</keyword>
<evidence type="ECO:0000313" key="3">
    <source>
        <dbReference type="Proteomes" id="UP001500957"/>
    </source>
</evidence>
<evidence type="ECO:0000256" key="1">
    <source>
        <dbReference type="SAM" id="Coils"/>
    </source>
</evidence>
<comment type="caution">
    <text evidence="2">The sequence shown here is derived from an EMBL/GenBank/DDBJ whole genome shotgun (WGS) entry which is preliminary data.</text>
</comment>
<gene>
    <name evidence="2" type="ORF">GCM10009547_30320</name>
</gene>
<dbReference type="RefSeq" id="WP_344606195.1">
    <property type="nucleotide sequence ID" value="NZ_BAAAHE010000025.1"/>
</dbReference>
<name>A0ABN1H0F7_9ACTN</name>
<keyword evidence="3" id="KW-1185">Reference proteome</keyword>
<dbReference type="EMBL" id="BAAAHE010000025">
    <property type="protein sequence ID" value="GAA0625034.1"/>
    <property type="molecule type" value="Genomic_DNA"/>
</dbReference>
<proteinExistence type="predicted"/>